<keyword evidence="1" id="KW-0472">Membrane</keyword>
<keyword evidence="1" id="KW-1133">Transmembrane helix</keyword>
<dbReference type="KEGG" id="bgh:BDBG_16544"/>
<proteinExistence type="predicted"/>
<keyword evidence="3" id="KW-1185">Reference proteome</keyword>
<feature type="transmembrane region" description="Helical" evidence="1">
    <location>
        <begin position="81"/>
        <end position="107"/>
    </location>
</feature>
<keyword evidence="1" id="KW-0812">Transmembrane</keyword>
<dbReference type="AlphaFoldDB" id="A0A179UFJ3"/>
<feature type="non-terminal residue" evidence="2">
    <location>
        <position position="1"/>
    </location>
</feature>
<name>A0A179UFJ3_BLAGS</name>
<organism evidence="2 3">
    <name type="scientific">Blastomyces gilchristii (strain SLH14081)</name>
    <name type="common">Blastomyces dermatitidis</name>
    <dbReference type="NCBI Taxonomy" id="559298"/>
    <lineage>
        <taxon>Eukaryota</taxon>
        <taxon>Fungi</taxon>
        <taxon>Dikarya</taxon>
        <taxon>Ascomycota</taxon>
        <taxon>Pezizomycotina</taxon>
        <taxon>Eurotiomycetes</taxon>
        <taxon>Eurotiomycetidae</taxon>
        <taxon>Onygenales</taxon>
        <taxon>Ajellomycetaceae</taxon>
        <taxon>Blastomyces</taxon>
    </lineage>
</organism>
<dbReference type="EMBL" id="GG657450">
    <property type="protein sequence ID" value="OAT06048.1"/>
    <property type="molecule type" value="Genomic_DNA"/>
</dbReference>
<feature type="non-terminal residue" evidence="2">
    <location>
        <position position="132"/>
    </location>
</feature>
<sequence length="132" mass="14569">SSYIDRSASVDNSKHLNIKSLIENLKNMIIKKLSVLYITKSLISLSISSTISFSATLFSISFSITSSQSSTLVSVSGSLTLIISVFIISTSTTSAFITVFITSSFCFKKMLHRLDELYFSRITLSFNSIKII</sequence>
<protein>
    <submittedName>
        <fullName evidence="2">Uncharacterized protein</fullName>
    </submittedName>
</protein>
<evidence type="ECO:0000313" key="3">
    <source>
        <dbReference type="Proteomes" id="UP000002038"/>
    </source>
</evidence>
<accession>A0A179UFJ3</accession>
<gene>
    <name evidence="2" type="ORF">BDBG_16544</name>
</gene>
<dbReference type="Proteomes" id="UP000002038">
    <property type="component" value="Unassembled WGS sequence"/>
</dbReference>
<dbReference type="VEuPathDB" id="FungiDB:BDBG_16544"/>
<reference evidence="3" key="1">
    <citation type="journal article" date="2015" name="PLoS Genet.">
        <title>The dynamic genome and transcriptome of the human fungal pathogen Blastomyces and close relative Emmonsia.</title>
        <authorList>
            <person name="Munoz J.F."/>
            <person name="Gauthier G.M."/>
            <person name="Desjardins C.A."/>
            <person name="Gallo J.E."/>
            <person name="Holder J."/>
            <person name="Sullivan T.D."/>
            <person name="Marty A.J."/>
            <person name="Carmen J.C."/>
            <person name="Chen Z."/>
            <person name="Ding L."/>
            <person name="Gujja S."/>
            <person name="Magrini V."/>
            <person name="Misas E."/>
            <person name="Mitreva M."/>
            <person name="Priest M."/>
            <person name="Saif S."/>
            <person name="Whiston E.A."/>
            <person name="Young S."/>
            <person name="Zeng Q."/>
            <person name="Goldman W.E."/>
            <person name="Mardis E.R."/>
            <person name="Taylor J.W."/>
            <person name="McEwen J.G."/>
            <person name="Clay O.K."/>
            <person name="Klein B.S."/>
            <person name="Cuomo C.A."/>
        </authorList>
    </citation>
    <scope>NUCLEOTIDE SEQUENCE [LARGE SCALE GENOMIC DNA]</scope>
    <source>
        <strain evidence="3">SLH14081</strain>
    </source>
</reference>
<dbReference type="GeneID" id="42528627"/>
<evidence type="ECO:0000313" key="2">
    <source>
        <dbReference type="EMBL" id="OAT06048.1"/>
    </source>
</evidence>
<feature type="transmembrane region" description="Helical" evidence="1">
    <location>
        <begin position="35"/>
        <end position="61"/>
    </location>
</feature>
<evidence type="ECO:0000256" key="1">
    <source>
        <dbReference type="SAM" id="Phobius"/>
    </source>
</evidence>
<dbReference type="RefSeq" id="XP_031577018.1">
    <property type="nucleotide sequence ID" value="XM_031724479.1"/>
</dbReference>